<organism evidence="2 3">
    <name type="scientific">Streptomonospora algeriensis</name>
    <dbReference type="NCBI Taxonomy" id="995084"/>
    <lineage>
        <taxon>Bacteria</taxon>
        <taxon>Bacillati</taxon>
        <taxon>Actinomycetota</taxon>
        <taxon>Actinomycetes</taxon>
        <taxon>Streptosporangiales</taxon>
        <taxon>Nocardiopsidaceae</taxon>
        <taxon>Streptomonospora</taxon>
    </lineage>
</organism>
<dbReference type="Proteomes" id="UP001596956">
    <property type="component" value="Unassembled WGS sequence"/>
</dbReference>
<dbReference type="InterPro" id="IPR017946">
    <property type="entry name" value="PLC-like_Pdiesterase_TIM-brl"/>
</dbReference>
<dbReference type="EMBL" id="JBHTHR010000544">
    <property type="protein sequence ID" value="MFD0802647.1"/>
    <property type="molecule type" value="Genomic_DNA"/>
</dbReference>
<dbReference type="Pfam" id="PF03009">
    <property type="entry name" value="GDPD"/>
    <property type="match status" value="1"/>
</dbReference>
<dbReference type="InterPro" id="IPR030395">
    <property type="entry name" value="GP_PDE_dom"/>
</dbReference>
<protein>
    <submittedName>
        <fullName evidence="2">Glycerophosphodiester phosphodiesterase family protein</fullName>
    </submittedName>
</protein>
<proteinExistence type="predicted"/>
<evidence type="ECO:0000313" key="2">
    <source>
        <dbReference type="EMBL" id="MFD0802647.1"/>
    </source>
</evidence>
<evidence type="ECO:0000313" key="3">
    <source>
        <dbReference type="Proteomes" id="UP001596956"/>
    </source>
</evidence>
<reference evidence="3" key="1">
    <citation type="journal article" date="2019" name="Int. J. Syst. Evol. Microbiol.">
        <title>The Global Catalogue of Microorganisms (GCM) 10K type strain sequencing project: providing services to taxonomists for standard genome sequencing and annotation.</title>
        <authorList>
            <consortium name="The Broad Institute Genomics Platform"/>
            <consortium name="The Broad Institute Genome Sequencing Center for Infectious Disease"/>
            <person name="Wu L."/>
            <person name="Ma J."/>
        </authorList>
    </citation>
    <scope>NUCLEOTIDE SEQUENCE [LARGE SCALE GENOMIC DNA]</scope>
    <source>
        <strain evidence="3">CCUG 63369</strain>
    </source>
</reference>
<name>A0ABW3BHW7_9ACTN</name>
<dbReference type="SUPFAM" id="SSF51695">
    <property type="entry name" value="PLC-like phosphodiesterases"/>
    <property type="match status" value="1"/>
</dbReference>
<accession>A0ABW3BHW7</accession>
<comment type="caution">
    <text evidence="2">The sequence shown here is derived from an EMBL/GenBank/DDBJ whole genome shotgun (WGS) entry which is preliminary data.</text>
</comment>
<dbReference type="Gene3D" id="3.20.20.190">
    <property type="entry name" value="Phosphatidylinositol (PI) phosphodiesterase"/>
    <property type="match status" value="1"/>
</dbReference>
<sequence length="53" mass="5463">MHDAGMEVHTCTVSDPGDMRTVIAEGVDGIISDRPDVARRVIAEETAGAAPAA</sequence>
<feature type="domain" description="GP-PDE" evidence="1">
    <location>
        <begin position="1"/>
        <end position="42"/>
    </location>
</feature>
<keyword evidence="3" id="KW-1185">Reference proteome</keyword>
<dbReference type="PROSITE" id="PS51704">
    <property type="entry name" value="GP_PDE"/>
    <property type="match status" value="1"/>
</dbReference>
<evidence type="ECO:0000259" key="1">
    <source>
        <dbReference type="PROSITE" id="PS51704"/>
    </source>
</evidence>
<gene>
    <name evidence="2" type="ORF">ACFQZU_15160</name>
</gene>